<dbReference type="AlphaFoldDB" id="A0A4P2VKN1"/>
<dbReference type="Proteomes" id="UP000291236">
    <property type="component" value="Chromosome"/>
</dbReference>
<proteinExistence type="predicted"/>
<gene>
    <name evidence="1" type="ORF">JCM31447_315400</name>
</gene>
<sequence length="74" mass="8754">MIEELELQICDTDFKNSDIDFLEIELNPPVTEEDIRYAQLEELIFRERKNEFTQKQEIALYSNSGISGHSFKLQ</sequence>
<dbReference type="KEGG" id="sbf:JCM31447_315400"/>
<protein>
    <submittedName>
        <fullName evidence="1">Uncharacterized protein</fullName>
    </submittedName>
</protein>
<reference evidence="1 2" key="1">
    <citation type="submission" date="2018-12" db="EMBL/GenBank/DDBJ databases">
        <title>Rubrispira sanarue gen. nov., sp., nov., a member of the order Silvanigrellales, isolated from a brackish lake in Hamamatsu Japan.</title>
        <authorList>
            <person name="Maejima Y."/>
            <person name="Iino T."/>
            <person name="Muraguchi Y."/>
            <person name="Fukuda K."/>
            <person name="Nojiri H."/>
            <person name="Ohkuma M."/>
            <person name="Moriuchi R."/>
            <person name="Dohra H."/>
            <person name="Kimbara K."/>
            <person name="Shintani M."/>
        </authorList>
    </citation>
    <scope>NUCLEOTIDE SEQUENCE [LARGE SCALE GENOMIC DNA]</scope>
    <source>
        <strain evidence="1 2">RF1110005</strain>
    </source>
</reference>
<accession>A0A4P2VKN1</accession>
<evidence type="ECO:0000313" key="1">
    <source>
        <dbReference type="EMBL" id="BBH52250.1"/>
    </source>
</evidence>
<name>A0A4P2VKN1_FLUSA</name>
<dbReference type="RefSeq" id="WP_172603754.1">
    <property type="nucleotide sequence ID" value="NZ_AP019368.1"/>
</dbReference>
<keyword evidence="2" id="KW-1185">Reference proteome</keyword>
<evidence type="ECO:0000313" key="2">
    <source>
        <dbReference type="Proteomes" id="UP000291236"/>
    </source>
</evidence>
<organism evidence="1 2">
    <name type="scientific">Fluviispira sanaruensis</name>
    <dbReference type="NCBI Taxonomy" id="2493639"/>
    <lineage>
        <taxon>Bacteria</taxon>
        <taxon>Pseudomonadati</taxon>
        <taxon>Bdellovibrionota</taxon>
        <taxon>Oligoflexia</taxon>
        <taxon>Silvanigrellales</taxon>
        <taxon>Silvanigrellaceae</taxon>
        <taxon>Fluviispira</taxon>
    </lineage>
</organism>
<dbReference type="EMBL" id="AP019368">
    <property type="protein sequence ID" value="BBH52250.1"/>
    <property type="molecule type" value="Genomic_DNA"/>
</dbReference>